<keyword evidence="3" id="KW-1185">Reference proteome</keyword>
<gene>
    <name evidence="2" type="primary">110679268</name>
</gene>
<reference evidence="2" key="2">
    <citation type="submission" date="2020-05" db="UniProtKB">
        <authorList>
            <consortium name="EnsemblMetazoa"/>
        </authorList>
    </citation>
    <scope>IDENTIFICATION</scope>
    <source>
        <strain evidence="2">LVP_AGWG</strain>
    </source>
</reference>
<proteinExistence type="predicted"/>
<evidence type="ECO:0000256" key="1">
    <source>
        <dbReference type="SAM" id="MobiDB-lite"/>
    </source>
</evidence>
<feature type="compositionally biased region" description="Acidic residues" evidence="1">
    <location>
        <begin position="87"/>
        <end position="96"/>
    </location>
</feature>
<evidence type="ECO:0000313" key="2">
    <source>
        <dbReference type="EnsemblMetazoa" id="AAEL027698-PB"/>
    </source>
</evidence>
<name>A0A6I8TVV2_AEDAE</name>
<dbReference type="EnsemblMetazoa" id="AAEL027698-RB">
    <property type="protein sequence ID" value="AAEL027698-PB"/>
    <property type="gene ID" value="AAEL027698"/>
</dbReference>
<accession>A0A6I8TVV2</accession>
<organism evidence="2 3">
    <name type="scientific">Aedes aegypti</name>
    <name type="common">Yellowfever mosquito</name>
    <name type="synonym">Culex aegypti</name>
    <dbReference type="NCBI Taxonomy" id="7159"/>
    <lineage>
        <taxon>Eukaryota</taxon>
        <taxon>Metazoa</taxon>
        <taxon>Ecdysozoa</taxon>
        <taxon>Arthropoda</taxon>
        <taxon>Hexapoda</taxon>
        <taxon>Insecta</taxon>
        <taxon>Pterygota</taxon>
        <taxon>Neoptera</taxon>
        <taxon>Endopterygota</taxon>
        <taxon>Diptera</taxon>
        <taxon>Nematocera</taxon>
        <taxon>Culicoidea</taxon>
        <taxon>Culicidae</taxon>
        <taxon>Culicinae</taxon>
        <taxon>Aedini</taxon>
        <taxon>Aedes</taxon>
        <taxon>Stegomyia</taxon>
    </lineage>
</organism>
<sequence length="125" mass="14203">MDEIDRRKSKRPSVSGYRSTKVAGCRSTRDKQVPVLVQTKVMATTRKEGFSITGDGDTNEEEKRDESRALSPAIRLSLSGIAPPDLNENDDEQDDDEDVILMGHYFKNWTIFSRMRRGTMPDGHR</sequence>
<feature type="region of interest" description="Disordered" evidence="1">
    <location>
        <begin position="77"/>
        <end position="96"/>
    </location>
</feature>
<feature type="region of interest" description="Disordered" evidence="1">
    <location>
        <begin position="47"/>
        <end position="72"/>
    </location>
</feature>
<evidence type="ECO:0000313" key="3">
    <source>
        <dbReference type="Proteomes" id="UP000008820"/>
    </source>
</evidence>
<dbReference type="Proteomes" id="UP000008820">
    <property type="component" value="Chromosome 3"/>
</dbReference>
<protein>
    <submittedName>
        <fullName evidence="2">Uncharacterized protein</fullName>
    </submittedName>
</protein>
<reference evidence="2 3" key="1">
    <citation type="submission" date="2017-06" db="EMBL/GenBank/DDBJ databases">
        <title>Aedes aegypti genome working group (AGWG) sequencing and assembly.</title>
        <authorList>
            <consortium name="Aedes aegypti Genome Working Group (AGWG)"/>
            <person name="Matthews B.J."/>
        </authorList>
    </citation>
    <scope>NUCLEOTIDE SEQUENCE [LARGE SCALE GENOMIC DNA]</scope>
    <source>
        <strain evidence="2 3">LVP_AGWG</strain>
    </source>
</reference>
<dbReference type="AlphaFoldDB" id="A0A6I8TVV2"/>
<feature type="region of interest" description="Disordered" evidence="1">
    <location>
        <begin position="1"/>
        <end position="29"/>
    </location>
</feature>
<dbReference type="InParanoid" id="A0A6I8TVV2"/>